<gene>
    <name evidence="2" type="ORF">Lalb_Chr16g0378081</name>
</gene>
<feature type="transmembrane region" description="Helical" evidence="1">
    <location>
        <begin position="20"/>
        <end position="43"/>
    </location>
</feature>
<name>A0A6A4PAL1_LUPAL</name>
<protein>
    <submittedName>
        <fullName evidence="2">Uncharacterized protein</fullName>
    </submittedName>
</protein>
<keyword evidence="1" id="KW-0472">Membrane</keyword>
<keyword evidence="1" id="KW-1133">Transmembrane helix</keyword>
<evidence type="ECO:0000313" key="2">
    <source>
        <dbReference type="EMBL" id="KAE9596628.1"/>
    </source>
</evidence>
<sequence length="52" mass="6213">MFSHNSHRFFASEIRFLFSLFFSSLLVSYGFFFIVAVYMLSIFDYYCSLNSL</sequence>
<dbReference type="Proteomes" id="UP000447434">
    <property type="component" value="Chromosome 16"/>
</dbReference>
<accession>A0A6A4PAL1</accession>
<proteinExistence type="predicted"/>
<dbReference type="EMBL" id="WOCE01000016">
    <property type="protein sequence ID" value="KAE9596628.1"/>
    <property type="molecule type" value="Genomic_DNA"/>
</dbReference>
<dbReference type="AlphaFoldDB" id="A0A6A4PAL1"/>
<organism evidence="2 3">
    <name type="scientific">Lupinus albus</name>
    <name type="common">White lupine</name>
    <name type="synonym">Lupinus termis</name>
    <dbReference type="NCBI Taxonomy" id="3870"/>
    <lineage>
        <taxon>Eukaryota</taxon>
        <taxon>Viridiplantae</taxon>
        <taxon>Streptophyta</taxon>
        <taxon>Embryophyta</taxon>
        <taxon>Tracheophyta</taxon>
        <taxon>Spermatophyta</taxon>
        <taxon>Magnoliopsida</taxon>
        <taxon>eudicotyledons</taxon>
        <taxon>Gunneridae</taxon>
        <taxon>Pentapetalae</taxon>
        <taxon>rosids</taxon>
        <taxon>fabids</taxon>
        <taxon>Fabales</taxon>
        <taxon>Fabaceae</taxon>
        <taxon>Papilionoideae</taxon>
        <taxon>50 kb inversion clade</taxon>
        <taxon>genistoids sensu lato</taxon>
        <taxon>core genistoids</taxon>
        <taxon>Genisteae</taxon>
        <taxon>Lupinus</taxon>
    </lineage>
</organism>
<comment type="caution">
    <text evidence="2">The sequence shown here is derived from an EMBL/GenBank/DDBJ whole genome shotgun (WGS) entry which is preliminary data.</text>
</comment>
<evidence type="ECO:0000313" key="3">
    <source>
        <dbReference type="Proteomes" id="UP000447434"/>
    </source>
</evidence>
<reference evidence="3" key="1">
    <citation type="journal article" date="2020" name="Nat. Commun.">
        <title>Genome sequence of the cluster root forming white lupin.</title>
        <authorList>
            <person name="Hufnagel B."/>
            <person name="Marques A."/>
            <person name="Soriano A."/>
            <person name="Marques L."/>
            <person name="Divol F."/>
            <person name="Doumas P."/>
            <person name="Sallet E."/>
            <person name="Mancinotti D."/>
            <person name="Carrere S."/>
            <person name="Marande W."/>
            <person name="Arribat S."/>
            <person name="Keller J."/>
            <person name="Huneau C."/>
            <person name="Blein T."/>
            <person name="Aime D."/>
            <person name="Laguerre M."/>
            <person name="Taylor J."/>
            <person name="Schubert V."/>
            <person name="Nelson M."/>
            <person name="Geu-Flores F."/>
            <person name="Crespi M."/>
            <person name="Gallardo-Guerrero K."/>
            <person name="Delaux P.-M."/>
            <person name="Salse J."/>
            <person name="Berges H."/>
            <person name="Guyot R."/>
            <person name="Gouzy J."/>
            <person name="Peret B."/>
        </authorList>
    </citation>
    <scope>NUCLEOTIDE SEQUENCE [LARGE SCALE GENOMIC DNA]</scope>
    <source>
        <strain evidence="3">cv. Amiga</strain>
    </source>
</reference>
<keyword evidence="1" id="KW-0812">Transmembrane</keyword>
<keyword evidence="3" id="KW-1185">Reference proteome</keyword>
<evidence type="ECO:0000256" key="1">
    <source>
        <dbReference type="SAM" id="Phobius"/>
    </source>
</evidence>